<feature type="region of interest" description="Disordered" evidence="1">
    <location>
        <begin position="65"/>
        <end position="503"/>
    </location>
</feature>
<dbReference type="EMBL" id="KE145363">
    <property type="protein sequence ID" value="EPE31142.1"/>
    <property type="molecule type" value="Genomic_DNA"/>
</dbReference>
<feature type="compositionally biased region" description="Polar residues" evidence="1">
    <location>
        <begin position="76"/>
        <end position="88"/>
    </location>
</feature>
<dbReference type="InterPro" id="IPR001623">
    <property type="entry name" value="DnaJ_domain"/>
</dbReference>
<dbReference type="eggNOG" id="KOG0714">
    <property type="taxonomic scope" value="Eukaryota"/>
</dbReference>
<dbReference type="PANTHER" id="PTHR44029">
    <property type="entry name" value="DNAJ HOMOLOG SUBFAMILY C MEMBER 21"/>
    <property type="match status" value="1"/>
</dbReference>
<dbReference type="AlphaFoldDB" id="S3CXS6"/>
<feature type="region of interest" description="Disordered" evidence="1">
    <location>
        <begin position="919"/>
        <end position="938"/>
    </location>
</feature>
<feature type="region of interest" description="Disordered" evidence="1">
    <location>
        <begin position="554"/>
        <end position="654"/>
    </location>
</feature>
<reference evidence="3 4" key="1">
    <citation type="journal article" date="2013" name="BMC Genomics">
        <title>Genomics-driven discovery of the pneumocandin biosynthetic gene cluster in the fungus Glarea lozoyensis.</title>
        <authorList>
            <person name="Chen L."/>
            <person name="Yue Q."/>
            <person name="Zhang X."/>
            <person name="Xiang M."/>
            <person name="Wang C."/>
            <person name="Li S."/>
            <person name="Che Y."/>
            <person name="Ortiz-Lopez F.J."/>
            <person name="Bills G.F."/>
            <person name="Liu X."/>
            <person name="An Z."/>
        </authorList>
    </citation>
    <scope>NUCLEOTIDE SEQUENCE [LARGE SCALE GENOMIC DNA]</scope>
    <source>
        <strain evidence="4">ATCC 20868 / MF5171</strain>
    </source>
</reference>
<feature type="compositionally biased region" description="Basic and acidic residues" evidence="1">
    <location>
        <begin position="568"/>
        <end position="583"/>
    </location>
</feature>
<dbReference type="CDD" id="cd06257">
    <property type="entry name" value="DnaJ"/>
    <property type="match status" value="1"/>
</dbReference>
<dbReference type="InterPro" id="IPR036869">
    <property type="entry name" value="J_dom_sf"/>
</dbReference>
<keyword evidence="4" id="KW-1185">Reference proteome</keyword>
<evidence type="ECO:0000313" key="3">
    <source>
        <dbReference type="EMBL" id="EPE31142.1"/>
    </source>
</evidence>
<feature type="compositionally biased region" description="Pro residues" evidence="1">
    <location>
        <begin position="261"/>
        <end position="278"/>
    </location>
</feature>
<organism evidence="3 4">
    <name type="scientific">Glarea lozoyensis (strain ATCC 20868 / MF5171)</name>
    <dbReference type="NCBI Taxonomy" id="1116229"/>
    <lineage>
        <taxon>Eukaryota</taxon>
        <taxon>Fungi</taxon>
        <taxon>Dikarya</taxon>
        <taxon>Ascomycota</taxon>
        <taxon>Pezizomycotina</taxon>
        <taxon>Leotiomycetes</taxon>
        <taxon>Helotiales</taxon>
        <taxon>Helotiaceae</taxon>
        <taxon>Glarea</taxon>
    </lineage>
</organism>
<feature type="compositionally biased region" description="Polar residues" evidence="1">
    <location>
        <begin position="191"/>
        <end position="201"/>
    </location>
</feature>
<dbReference type="PRINTS" id="PR00625">
    <property type="entry name" value="JDOMAIN"/>
</dbReference>
<feature type="compositionally biased region" description="Basic and acidic residues" evidence="1">
    <location>
        <begin position="428"/>
        <end position="437"/>
    </location>
</feature>
<evidence type="ECO:0000256" key="1">
    <source>
        <dbReference type="SAM" id="MobiDB-lite"/>
    </source>
</evidence>
<dbReference type="RefSeq" id="XP_008082553.1">
    <property type="nucleotide sequence ID" value="XM_008084362.1"/>
</dbReference>
<dbReference type="KEGG" id="glz:GLAREA_04109"/>
<feature type="compositionally biased region" description="Polar residues" evidence="1">
    <location>
        <begin position="492"/>
        <end position="503"/>
    </location>
</feature>
<dbReference type="SUPFAM" id="SSF46565">
    <property type="entry name" value="Chaperone J-domain"/>
    <property type="match status" value="1"/>
</dbReference>
<dbReference type="InterPro" id="IPR051964">
    <property type="entry name" value="Chaperone_stress_response"/>
</dbReference>
<dbReference type="OMA" id="TAKFQKI"/>
<dbReference type="FunFam" id="1.10.287.110:FF:000096">
    <property type="entry name" value="DnaJ domain protein"/>
    <property type="match status" value="1"/>
</dbReference>
<feature type="compositionally biased region" description="Polar residues" evidence="1">
    <location>
        <begin position="475"/>
        <end position="485"/>
    </location>
</feature>
<dbReference type="STRING" id="1116229.S3CXS6"/>
<dbReference type="SMART" id="SM00271">
    <property type="entry name" value="DnaJ"/>
    <property type="match status" value="1"/>
</dbReference>
<protein>
    <submittedName>
        <fullName evidence="3">Chaperone J-domain-containing protein</fullName>
    </submittedName>
</protein>
<feature type="compositionally biased region" description="Basic and acidic residues" evidence="1">
    <location>
        <begin position="463"/>
        <end position="474"/>
    </location>
</feature>
<proteinExistence type="predicted"/>
<dbReference type="Gene3D" id="1.10.287.110">
    <property type="entry name" value="DnaJ domain"/>
    <property type="match status" value="1"/>
</dbReference>
<dbReference type="PROSITE" id="PS50076">
    <property type="entry name" value="DNAJ_2"/>
    <property type="match status" value="1"/>
</dbReference>
<dbReference type="PROSITE" id="PS00636">
    <property type="entry name" value="DNAJ_1"/>
    <property type="match status" value="1"/>
</dbReference>
<feature type="compositionally biased region" description="Polar residues" evidence="1">
    <location>
        <begin position="354"/>
        <end position="366"/>
    </location>
</feature>
<feature type="compositionally biased region" description="Pro residues" evidence="1">
    <location>
        <begin position="922"/>
        <end position="935"/>
    </location>
</feature>
<feature type="compositionally biased region" description="Basic and acidic residues" evidence="1">
    <location>
        <begin position="65"/>
        <end position="75"/>
    </location>
</feature>
<feature type="region of interest" description="Disordered" evidence="1">
    <location>
        <begin position="730"/>
        <end position="851"/>
    </location>
</feature>
<accession>S3CXS6</accession>
<feature type="compositionally biased region" description="Polar residues" evidence="1">
    <location>
        <begin position="168"/>
        <end position="177"/>
    </location>
</feature>
<dbReference type="GO" id="GO:0005737">
    <property type="term" value="C:cytoplasm"/>
    <property type="evidence" value="ECO:0007669"/>
    <property type="project" value="TreeGrafter"/>
</dbReference>
<dbReference type="Proteomes" id="UP000016922">
    <property type="component" value="Unassembled WGS sequence"/>
</dbReference>
<feature type="domain" description="J" evidence="2">
    <location>
        <begin position="9"/>
        <end position="75"/>
    </location>
</feature>
<feature type="compositionally biased region" description="Basic and acidic residues" evidence="1">
    <location>
        <begin position="148"/>
        <end position="164"/>
    </location>
</feature>
<evidence type="ECO:0000313" key="4">
    <source>
        <dbReference type="Proteomes" id="UP000016922"/>
    </source>
</evidence>
<dbReference type="Pfam" id="PF00226">
    <property type="entry name" value="DnaJ"/>
    <property type="match status" value="1"/>
</dbReference>
<dbReference type="InterPro" id="IPR018253">
    <property type="entry name" value="DnaJ_domain_CS"/>
</dbReference>
<name>S3CXS6_GLAL2</name>
<dbReference type="OrthoDB" id="10250354at2759"/>
<gene>
    <name evidence="3" type="ORF">GLAREA_04109</name>
</gene>
<dbReference type="GeneID" id="19463164"/>
<dbReference type="PANTHER" id="PTHR44029:SF1">
    <property type="entry name" value="DNAJ HOMOLOG SUBFAMILY C MEMBER 21"/>
    <property type="match status" value="1"/>
</dbReference>
<dbReference type="HOGENOM" id="CLU_006836_1_0_1"/>
<evidence type="ECO:0000259" key="2">
    <source>
        <dbReference type="PROSITE" id="PS50076"/>
    </source>
</evidence>
<sequence length="1052" mass="116319">MVKADLSRDYYGDLELQPGADAQEIKKQFKKLALAYHPDRNPGRESEVTAKFQKIQSAHEVLTDAAERAKYDSNRSRTASSFRQSTAYSGAGSSGVRGNPWANAGSQWAPPPKKAPTARKGAPPPSAGAQRYQKFDPPKETPNWAHNEGPEARAKTYEAWENMRGHGHTSTGSSKQWGQPPKVPPREPPQSGRTSASQNYATPPKARAAYTDFRHGTTSNASPRRSDSMNGRKGFMPNTPGGDEPAAPRGAYFTTTRAAAEPPPVPPRNPSPIPPPAPATNADADLLNQFRDSIPKYQPRTSTPYSTHGGEKFNPFESANIGRSKSTREPEHPRHVSRAAGSDPNLGSPHRTETFASRQAKGSNRSPVEISSDDDSNSSLENGPALSGRPFGRRRVSKNVRNGARPTAQPQQVPKAAESSPQTRKHLTNLDKFRQWMKENPGTEPPLNGFPPDGPPLRYDATQTDKPDEAKMYDHSQSFSNSTGNPKADTPIRSSSFPKSHTANFKTAGFRSKYLHLFPDRTEPTESPSGGAVEPQALNAFEGIQRNVIDHLLSSRRKSSGSNPRQVAPEKRASSREDSKTKDASVTAENIRRSSTSIKINIPKTETCENPDLSSQGSRHGFGFGYPNFSQYRNSTEKKQAKKPKTSKPLYSVDPDAMDKTRLFWHKYEQSKSHANPLGLPNRFSFNVDGETFKRTEPTPNGFTSASAENISTRFTPEDWKGKFEAGADYFKPEQKSGANAGSPRRAQSGSRPRGRSPTKVRPIDPKLAQSKSADAENVMESPGGTKFSPEEWSKHFKPQTFAPPTYPIRTPGRKPRGSIAKPTMGTAAVVDDSETPDEKPLFGNKPTSTGATAAFSPAPDAMDVDTPPASHTIPIFEEKDNVNTKRPASTSQPTTPVDAESLKVNFDELNIQDLIKTLQLPTPPKGPDTPPPPTMTETISRSAQEQFFAQFGIYMRDWDLFNNKIMLHFVSRKNQVDGFGPQRWEDDQVMEIYRRGLREDALVTKHWQEAREYHEKVLKECAIVKERVKTRDEMEKILNGDNFERPRKKTH</sequence>